<proteinExistence type="predicted"/>
<feature type="region of interest" description="Disordered" evidence="1">
    <location>
        <begin position="67"/>
        <end position="150"/>
    </location>
</feature>
<dbReference type="HOGENOM" id="CLU_1740605_0_0_1"/>
<dbReference type="GeneID" id="20366345"/>
<feature type="region of interest" description="Disordered" evidence="1">
    <location>
        <begin position="1"/>
        <end position="22"/>
    </location>
</feature>
<gene>
    <name evidence="2" type="ORF">FPSE_07727</name>
</gene>
<evidence type="ECO:0000313" key="2">
    <source>
        <dbReference type="EMBL" id="EKJ72102.1"/>
    </source>
</evidence>
<feature type="compositionally biased region" description="Basic and acidic residues" evidence="1">
    <location>
        <begin position="124"/>
        <end position="150"/>
    </location>
</feature>
<accession>K3VDH6</accession>
<reference evidence="2 3" key="1">
    <citation type="journal article" date="2012" name="PLoS Pathog.">
        <title>Comparative pathogenomics reveals horizontally acquired novel virulence genes in fungi infecting cereal hosts.</title>
        <authorList>
            <person name="Gardiner D.M."/>
            <person name="McDonald M.C."/>
            <person name="Covarelli L."/>
            <person name="Solomon P.S."/>
            <person name="Rusu A.G."/>
            <person name="Marshall M."/>
            <person name="Kazan K."/>
            <person name="Chakraborty S."/>
            <person name="McDonald B.A."/>
            <person name="Manners J.M."/>
        </authorList>
    </citation>
    <scope>NUCLEOTIDE SEQUENCE [LARGE SCALE GENOMIC DNA]</scope>
    <source>
        <strain evidence="2 3">CS3096</strain>
    </source>
</reference>
<comment type="caution">
    <text evidence="2">The sequence shown here is derived from an EMBL/GenBank/DDBJ whole genome shotgun (WGS) entry which is preliminary data.</text>
</comment>
<dbReference type="RefSeq" id="XP_009259120.1">
    <property type="nucleotide sequence ID" value="XM_009260845.1"/>
</dbReference>
<feature type="compositionally biased region" description="Acidic residues" evidence="1">
    <location>
        <begin position="8"/>
        <end position="19"/>
    </location>
</feature>
<dbReference type="Proteomes" id="UP000007978">
    <property type="component" value="Chromosome 2"/>
</dbReference>
<evidence type="ECO:0000313" key="3">
    <source>
        <dbReference type="Proteomes" id="UP000007978"/>
    </source>
</evidence>
<organism evidence="2 3">
    <name type="scientific">Fusarium pseudograminearum (strain CS3096)</name>
    <name type="common">Wheat and barley crown-rot fungus</name>
    <dbReference type="NCBI Taxonomy" id="1028729"/>
    <lineage>
        <taxon>Eukaryota</taxon>
        <taxon>Fungi</taxon>
        <taxon>Dikarya</taxon>
        <taxon>Ascomycota</taxon>
        <taxon>Pezizomycotina</taxon>
        <taxon>Sordariomycetes</taxon>
        <taxon>Hypocreomycetidae</taxon>
        <taxon>Hypocreales</taxon>
        <taxon>Nectriaceae</taxon>
        <taxon>Fusarium</taxon>
    </lineage>
</organism>
<keyword evidence="3" id="KW-1185">Reference proteome</keyword>
<feature type="compositionally biased region" description="Low complexity" evidence="1">
    <location>
        <begin position="67"/>
        <end position="76"/>
    </location>
</feature>
<protein>
    <submittedName>
        <fullName evidence="2">Uncharacterized protein</fullName>
    </submittedName>
</protein>
<evidence type="ECO:0000256" key="1">
    <source>
        <dbReference type="SAM" id="MobiDB-lite"/>
    </source>
</evidence>
<feature type="compositionally biased region" description="Polar residues" evidence="1">
    <location>
        <begin position="97"/>
        <end position="111"/>
    </location>
</feature>
<name>K3VDH6_FUSPC</name>
<dbReference type="AlphaFoldDB" id="K3VDH6"/>
<dbReference type="EMBL" id="AFNW01000246">
    <property type="protein sequence ID" value="EKJ72102.1"/>
    <property type="molecule type" value="Genomic_DNA"/>
</dbReference>
<dbReference type="KEGG" id="fpu:FPSE_07727"/>
<sequence length="150" mass="16322">MDASFPETYEEAANQDEDPGAFHEAVHEDTGLGQWERICPSAGDIFSPRTIQRQISSLKTEYRKIEPASSLLSAPSSPEPSPSSPESSSAAAFRDAPTSTDIPVDEFTSTEASSSRVKKRKAKDTHPKTSEPEKPRLEATPKKKADKSAM</sequence>